<evidence type="ECO:0000313" key="3">
    <source>
        <dbReference type="Proteomes" id="UP000238348"/>
    </source>
</evidence>
<dbReference type="Proteomes" id="UP000238348">
    <property type="component" value="Chromosome"/>
</dbReference>
<sequence>MRPAVPLAVLCAALAGCGQRHSSPDKARSTTHQEKDAPAMSTHEPLAEGRLPVEEASTSELLSLSNVFVVEIASARMAPWSRGADGLERRNVEMTVRLLEVLKGSLAQAPGATFPLEIEQRRDGELMVLRHHGLWSHAQPPPDVGVRYLVMAGAAPAAVADAASLMREGACQRLLAPALASDVHLAKQAEKIFQERLSATGVKDPELDAARALLDFANARRAEARDLFGRYLWARILPSFLRSESRPTREALALMTATDATLGLRGECLGSFDRIAPVLANNPDFVRELARALVGMLLDPAAEPLHQRVVTVSLFFLVFPDEATPRVRADAILPDPGERARARQAVAKVPGDRATKLVAWLAG</sequence>
<gene>
    <name evidence="2" type="ORF">SOCE26_056910</name>
</gene>
<evidence type="ECO:0000256" key="1">
    <source>
        <dbReference type="SAM" id="MobiDB-lite"/>
    </source>
</evidence>
<dbReference type="AlphaFoldDB" id="A0A2L0EY46"/>
<name>A0A2L0EY46_SORCE</name>
<proteinExistence type="predicted"/>
<accession>A0A2L0EY46</accession>
<feature type="compositionally biased region" description="Basic and acidic residues" evidence="1">
    <location>
        <begin position="22"/>
        <end position="37"/>
    </location>
</feature>
<protein>
    <submittedName>
        <fullName evidence="2">Uncharacterized protein</fullName>
    </submittedName>
</protein>
<dbReference type="PROSITE" id="PS51257">
    <property type="entry name" value="PROKAR_LIPOPROTEIN"/>
    <property type="match status" value="1"/>
</dbReference>
<reference evidence="2 3" key="1">
    <citation type="submission" date="2015-09" db="EMBL/GenBank/DDBJ databases">
        <title>Sorangium comparison.</title>
        <authorList>
            <person name="Zaburannyi N."/>
            <person name="Bunk B."/>
            <person name="Overmann J."/>
            <person name="Mueller R."/>
        </authorList>
    </citation>
    <scope>NUCLEOTIDE SEQUENCE [LARGE SCALE GENOMIC DNA]</scope>
    <source>
        <strain evidence="2 3">So ce26</strain>
    </source>
</reference>
<feature type="region of interest" description="Disordered" evidence="1">
    <location>
        <begin position="18"/>
        <end position="46"/>
    </location>
</feature>
<dbReference type="EMBL" id="CP012673">
    <property type="protein sequence ID" value="AUX44227.1"/>
    <property type="molecule type" value="Genomic_DNA"/>
</dbReference>
<organism evidence="2 3">
    <name type="scientific">Sorangium cellulosum</name>
    <name type="common">Polyangium cellulosum</name>
    <dbReference type="NCBI Taxonomy" id="56"/>
    <lineage>
        <taxon>Bacteria</taxon>
        <taxon>Pseudomonadati</taxon>
        <taxon>Myxococcota</taxon>
        <taxon>Polyangia</taxon>
        <taxon>Polyangiales</taxon>
        <taxon>Polyangiaceae</taxon>
        <taxon>Sorangium</taxon>
    </lineage>
</organism>
<evidence type="ECO:0000313" key="2">
    <source>
        <dbReference type="EMBL" id="AUX44227.1"/>
    </source>
</evidence>